<dbReference type="InterPro" id="IPR000014">
    <property type="entry name" value="PAS"/>
</dbReference>
<accession>A0A1G9PM85</accession>
<dbReference type="SUPFAM" id="SSF55785">
    <property type="entry name" value="PYP-like sensor domain (PAS domain)"/>
    <property type="match status" value="1"/>
</dbReference>
<dbReference type="RefSeq" id="WP_090945919.1">
    <property type="nucleotide sequence ID" value="NZ_FNDJ01000034.1"/>
</dbReference>
<protein>
    <submittedName>
        <fullName evidence="2">PAS domain S-box-containing protein</fullName>
    </submittedName>
</protein>
<evidence type="ECO:0000313" key="2">
    <source>
        <dbReference type="EMBL" id="SDL99621.1"/>
    </source>
</evidence>
<dbReference type="OrthoDB" id="3687827at2"/>
<dbReference type="InterPro" id="IPR013767">
    <property type="entry name" value="PAS_fold"/>
</dbReference>
<feature type="domain" description="PAS" evidence="1">
    <location>
        <begin position="15"/>
        <end position="49"/>
    </location>
</feature>
<reference evidence="2 3" key="1">
    <citation type="submission" date="2016-10" db="EMBL/GenBank/DDBJ databases">
        <authorList>
            <person name="de Groot N.N."/>
        </authorList>
    </citation>
    <scope>NUCLEOTIDE SEQUENCE [LARGE SCALE GENOMIC DNA]</scope>
    <source>
        <strain evidence="2 3">CGMCC 4.6533</strain>
    </source>
</reference>
<dbReference type="AlphaFoldDB" id="A0A1G9PM85"/>
<dbReference type="CDD" id="cd00130">
    <property type="entry name" value="PAS"/>
    <property type="match status" value="1"/>
</dbReference>
<dbReference type="STRING" id="633440.SAMN05421869_13430"/>
<evidence type="ECO:0000259" key="1">
    <source>
        <dbReference type="PROSITE" id="PS50112"/>
    </source>
</evidence>
<gene>
    <name evidence="2" type="ORF">SAMN05421869_13430</name>
</gene>
<dbReference type="Pfam" id="PF00989">
    <property type="entry name" value="PAS"/>
    <property type="match status" value="1"/>
</dbReference>
<evidence type="ECO:0000313" key="3">
    <source>
        <dbReference type="Proteomes" id="UP000199202"/>
    </source>
</evidence>
<dbReference type="PROSITE" id="PS50112">
    <property type="entry name" value="PAS"/>
    <property type="match status" value="1"/>
</dbReference>
<proteinExistence type="predicted"/>
<dbReference type="GO" id="GO:0006355">
    <property type="term" value="P:regulation of DNA-templated transcription"/>
    <property type="evidence" value="ECO:0007669"/>
    <property type="project" value="InterPro"/>
</dbReference>
<name>A0A1G9PM85_9ACTN</name>
<dbReference type="EMBL" id="FNDJ01000034">
    <property type="protein sequence ID" value="SDL99621.1"/>
    <property type="molecule type" value="Genomic_DNA"/>
</dbReference>
<keyword evidence="3" id="KW-1185">Reference proteome</keyword>
<sequence>MAATDAILGAATRRSPAVVVIDVEGTVIGWTRSAEELTGYAAADIVGRSGPALLLPGDTRLWTGRLGDQERWHGLAELRHRDGSRPA</sequence>
<dbReference type="Gene3D" id="3.30.450.20">
    <property type="entry name" value="PAS domain"/>
    <property type="match status" value="1"/>
</dbReference>
<dbReference type="InterPro" id="IPR035965">
    <property type="entry name" value="PAS-like_dom_sf"/>
</dbReference>
<organism evidence="2 3">
    <name type="scientific">Nonomuraea jiangxiensis</name>
    <dbReference type="NCBI Taxonomy" id="633440"/>
    <lineage>
        <taxon>Bacteria</taxon>
        <taxon>Bacillati</taxon>
        <taxon>Actinomycetota</taxon>
        <taxon>Actinomycetes</taxon>
        <taxon>Streptosporangiales</taxon>
        <taxon>Streptosporangiaceae</taxon>
        <taxon>Nonomuraea</taxon>
    </lineage>
</organism>
<dbReference type="NCBIfam" id="TIGR00229">
    <property type="entry name" value="sensory_box"/>
    <property type="match status" value="1"/>
</dbReference>
<dbReference type="Proteomes" id="UP000199202">
    <property type="component" value="Unassembled WGS sequence"/>
</dbReference>